<sequence>MCVAVWRCGLGAVYAPSGGPVYVNPDAAAAKSAAIQQNEAVELVTQTVYGFLDFTTTIGNTVMIFSPQSAVSDGGKKSTSSVIETKPSTQSSSSVSKTEIKPSKTVVKSTDKKVATVGNDSEKNKIHSSADVKPGPPTILSSVVEVRGGGSPSSIVKVKPGLSSVVEVRGGASSSILSSKVEVHEGTVTLSRVIKEPSSKVDVFSGASSVVEVRAGPSKILSSHVEIHGGNSVKVEDSHQNELPAILSSVVEVKTSSEEPALSGNNIVEPEYDFLSRQPSEIVDETYRVINLRPSSKFHLKARSSSKVNIVSSHGGAKPSRGGADHIHPTGLVTTLGGTVVKEGVTTVHETSVIGTFISGKYAQVLQSTSHIFHSHQKPKPTPSSTQRILKTTAPSLSKQKGSAHLEPTPAGSLYDETVALPLEALFSSAPSSNFIRSSRRPSVPKNSLHSKFHRGKGRDHHDNREQDLGEYIDDVEDDDLYVVPTTRRATSRGGNVRPTQTVRSSSKSSSKNAFSNNRFGRVSSTPELATVSVFSDTSSVTPSGGRRFHQQSSQRRGGSYRTSSTVASSNDGNSFTRRGYKPRVQPSSADNSASSTSLYKFKLARPPGRWQYKTTPKPRVNIRKQAEDDLPFDNITLTSTSTTQQPHPQYNPEIRSRSDDTDQELTGSETGVASVNEEDPEEATPVGETLKVEISTPADFRDTYYEIATIRSPYTFQVGTVTNTRFITVTSTIEKTFENTDSSTIASSSVEPLTENILATSSHHYDKDNIPLDSSIATLPPIGLAGDAETPPLETLTETFSTTQLLLKTHILPVIRGGSNTTHYTLVQSYHVTRLVTATKTLPPMDVYHFVPSKTLNEFNTRLEEAGSELHLELEFGDENNQDDDDQPAALRALQPDIDLANIESHQRLKKAHSSPPKPTNAPEPPPTPALSPEQVQQLALLRLLNPAAAAAIPQVITTSKPVLKVETVYESHVLPVINGATTIYSTISRPVATVSKTEYEYGTSTLPALPIPPVNPLNPLFPQQQQQFQITSTPVVTQTVVTETNSKVLKLTFGAKTAYTTLLSTKVVPTLLTTYVTQSIPVQPTAPAFPGYFPAPYAQFPFLSTNYHKLNQTFTHGLIKQRNVNFFVIKEPKKQYESRYCTRTTDNVCNASHFMTRFSEQSSVTDSL</sequence>
<keyword evidence="4" id="KW-1185">Reference proteome</keyword>
<feature type="compositionally biased region" description="Low complexity" evidence="1">
    <location>
        <begin position="637"/>
        <end position="646"/>
    </location>
</feature>
<feature type="compositionally biased region" description="Low complexity" evidence="1">
    <location>
        <begin position="83"/>
        <end position="104"/>
    </location>
</feature>
<feature type="region of interest" description="Disordered" evidence="1">
    <location>
        <begin position="536"/>
        <end position="689"/>
    </location>
</feature>
<evidence type="ECO:0000313" key="4">
    <source>
        <dbReference type="Proteomes" id="UP001233999"/>
    </source>
</evidence>
<dbReference type="AlphaFoldDB" id="A0AAD7ZK27"/>
<dbReference type="Pfam" id="PF15950">
    <property type="entry name" value="DUF4758"/>
    <property type="match status" value="1"/>
</dbReference>
<dbReference type="InterPro" id="IPR031866">
    <property type="entry name" value="DUF4758"/>
</dbReference>
<feature type="compositionally biased region" description="Polar residues" evidence="1">
    <location>
        <begin position="551"/>
        <end position="577"/>
    </location>
</feature>
<accession>A0AAD7ZK27</accession>
<feature type="region of interest" description="Disordered" evidence="1">
    <location>
        <begin position="434"/>
        <end position="465"/>
    </location>
</feature>
<dbReference type="EMBL" id="JASPKZ010007832">
    <property type="protein sequence ID" value="KAJ9582003.1"/>
    <property type="molecule type" value="Genomic_DNA"/>
</dbReference>
<dbReference type="PANTHER" id="PTHR39072:SF3">
    <property type="entry name" value="RE48511P"/>
    <property type="match status" value="1"/>
</dbReference>
<name>A0AAD7ZK27_DIPPU</name>
<dbReference type="PANTHER" id="PTHR39072">
    <property type="entry name" value="RE48511P"/>
    <property type="match status" value="1"/>
</dbReference>
<organism evidence="3 4">
    <name type="scientific">Diploptera punctata</name>
    <name type="common">Pacific beetle cockroach</name>
    <dbReference type="NCBI Taxonomy" id="6984"/>
    <lineage>
        <taxon>Eukaryota</taxon>
        <taxon>Metazoa</taxon>
        <taxon>Ecdysozoa</taxon>
        <taxon>Arthropoda</taxon>
        <taxon>Hexapoda</taxon>
        <taxon>Insecta</taxon>
        <taxon>Pterygota</taxon>
        <taxon>Neoptera</taxon>
        <taxon>Polyneoptera</taxon>
        <taxon>Dictyoptera</taxon>
        <taxon>Blattodea</taxon>
        <taxon>Blaberoidea</taxon>
        <taxon>Blaberidae</taxon>
        <taxon>Diplopterinae</taxon>
        <taxon>Diploptera</taxon>
    </lineage>
</organism>
<feature type="region of interest" description="Disordered" evidence="1">
    <location>
        <begin position="310"/>
        <end position="330"/>
    </location>
</feature>
<feature type="compositionally biased region" description="Pro residues" evidence="1">
    <location>
        <begin position="917"/>
        <end position="931"/>
    </location>
</feature>
<reference evidence="3" key="2">
    <citation type="submission" date="2023-05" db="EMBL/GenBank/DDBJ databases">
        <authorList>
            <person name="Fouks B."/>
        </authorList>
    </citation>
    <scope>NUCLEOTIDE SEQUENCE</scope>
    <source>
        <strain evidence="3">Stay&amp;Tobe</strain>
        <tissue evidence="3">Testes</tissue>
    </source>
</reference>
<feature type="compositionally biased region" description="Low complexity" evidence="1">
    <location>
        <begin position="588"/>
        <end position="598"/>
    </location>
</feature>
<feature type="compositionally biased region" description="Polar residues" evidence="1">
    <location>
        <begin position="665"/>
        <end position="674"/>
    </location>
</feature>
<feature type="region of interest" description="Disordered" evidence="1">
    <location>
        <begin position="908"/>
        <end position="935"/>
    </location>
</feature>
<comment type="caution">
    <text evidence="3">The sequence shown here is derived from an EMBL/GenBank/DDBJ whole genome shotgun (WGS) entry which is preliminary data.</text>
</comment>
<evidence type="ECO:0000313" key="3">
    <source>
        <dbReference type="EMBL" id="KAJ9582003.1"/>
    </source>
</evidence>
<protein>
    <recommendedName>
        <fullName evidence="2">DUF4758 domain-containing protein</fullName>
    </recommendedName>
</protein>
<reference evidence="3" key="1">
    <citation type="journal article" date="2023" name="IScience">
        <title>Live-bearing cockroach genome reveals convergent evolutionary mechanisms linked to viviparity in insects and beyond.</title>
        <authorList>
            <person name="Fouks B."/>
            <person name="Harrison M.C."/>
            <person name="Mikhailova A.A."/>
            <person name="Marchal E."/>
            <person name="English S."/>
            <person name="Carruthers M."/>
            <person name="Jennings E.C."/>
            <person name="Chiamaka E.L."/>
            <person name="Frigard R.A."/>
            <person name="Pippel M."/>
            <person name="Attardo G.M."/>
            <person name="Benoit J.B."/>
            <person name="Bornberg-Bauer E."/>
            <person name="Tobe S.S."/>
        </authorList>
    </citation>
    <scope>NUCLEOTIDE SEQUENCE</scope>
    <source>
        <strain evidence="3">Stay&amp;Tobe</strain>
    </source>
</reference>
<gene>
    <name evidence="3" type="ORF">L9F63_003693</name>
</gene>
<feature type="domain" description="DUF4758" evidence="2">
    <location>
        <begin position="301"/>
        <end position="370"/>
    </location>
</feature>
<feature type="region of interest" description="Disordered" evidence="1">
    <location>
        <begin position="486"/>
        <end position="521"/>
    </location>
</feature>
<proteinExistence type="predicted"/>
<feature type="compositionally biased region" description="Basic residues" evidence="1">
    <location>
        <begin position="449"/>
        <end position="459"/>
    </location>
</feature>
<dbReference type="Proteomes" id="UP001233999">
    <property type="component" value="Unassembled WGS sequence"/>
</dbReference>
<feature type="non-terminal residue" evidence="3">
    <location>
        <position position="1170"/>
    </location>
</feature>
<evidence type="ECO:0000259" key="2">
    <source>
        <dbReference type="Pfam" id="PF15950"/>
    </source>
</evidence>
<feature type="region of interest" description="Disordered" evidence="1">
    <location>
        <begin position="69"/>
        <end position="104"/>
    </location>
</feature>
<evidence type="ECO:0000256" key="1">
    <source>
        <dbReference type="SAM" id="MobiDB-lite"/>
    </source>
</evidence>
<feature type="compositionally biased region" description="Polar residues" evidence="1">
    <location>
        <begin position="69"/>
        <end position="82"/>
    </location>
</feature>